<feature type="transmembrane region" description="Helical" evidence="1">
    <location>
        <begin position="12"/>
        <end position="41"/>
    </location>
</feature>
<proteinExistence type="predicted"/>
<dbReference type="EMBL" id="LNQN01000003">
    <property type="protein sequence ID" value="KSU82786.1"/>
    <property type="molecule type" value="Genomic_DNA"/>
</dbReference>
<evidence type="ECO:0000256" key="1">
    <source>
        <dbReference type="SAM" id="Phobius"/>
    </source>
</evidence>
<dbReference type="AlphaFoldDB" id="A0A0V8J6H0"/>
<accession>A0A0V8J6H0</accession>
<feature type="transmembrane region" description="Helical" evidence="1">
    <location>
        <begin position="47"/>
        <end position="69"/>
    </location>
</feature>
<gene>
    <name evidence="2" type="ORF">AS030_15280</name>
</gene>
<evidence type="ECO:0000313" key="3">
    <source>
        <dbReference type="Proteomes" id="UP000054099"/>
    </source>
</evidence>
<name>A0A0V8J6H0_9BACL</name>
<comment type="caution">
    <text evidence="2">The sequence shown here is derived from an EMBL/GenBank/DDBJ whole genome shotgun (WGS) entry which is preliminary data.</text>
</comment>
<evidence type="ECO:0000313" key="2">
    <source>
        <dbReference type="EMBL" id="KSU82786.1"/>
    </source>
</evidence>
<keyword evidence="3" id="KW-1185">Reference proteome</keyword>
<keyword evidence="1" id="KW-0472">Membrane</keyword>
<dbReference type="Proteomes" id="UP000054099">
    <property type="component" value="Unassembled WGS sequence"/>
</dbReference>
<organism evidence="2 3">
    <name type="scientific">Fictibacillus enclensis</name>
    <dbReference type="NCBI Taxonomy" id="1017270"/>
    <lineage>
        <taxon>Bacteria</taxon>
        <taxon>Bacillati</taxon>
        <taxon>Bacillota</taxon>
        <taxon>Bacilli</taxon>
        <taxon>Bacillales</taxon>
        <taxon>Fictibacillaceae</taxon>
        <taxon>Fictibacillus</taxon>
    </lineage>
</organism>
<sequence length="73" mass="8475">MFIPPLNFNRQLIQTVSAWMTIIFTSVTVPVTFTVFALITMPIIQTTVAWITILVFFTTNTKCFFYIYLNSSR</sequence>
<reference evidence="2 3" key="1">
    <citation type="journal article" date="2014" name="Antonie Van Leeuwenhoek">
        <title>Fictibacillus enclensis sp. nov., isolated from marine sediment.</title>
        <authorList>
            <person name="Dastager S.G."/>
            <person name="Mawlankar R."/>
            <person name="Srinivasan K."/>
            <person name="Tang S.K."/>
            <person name="Lee J.C."/>
            <person name="Ramana V.V."/>
            <person name="Shouche Y.S."/>
        </authorList>
    </citation>
    <scope>NUCLEOTIDE SEQUENCE [LARGE SCALE GENOMIC DNA]</scope>
    <source>
        <strain evidence="2 3">NIO-1003</strain>
    </source>
</reference>
<protein>
    <submittedName>
        <fullName evidence="2">Uncharacterized protein</fullName>
    </submittedName>
</protein>
<keyword evidence="1" id="KW-0812">Transmembrane</keyword>
<keyword evidence="1" id="KW-1133">Transmembrane helix</keyword>